<dbReference type="InterPro" id="IPR004826">
    <property type="entry name" value="bZIP_Maf"/>
</dbReference>
<feature type="compositionally biased region" description="Basic and acidic residues" evidence="6">
    <location>
        <begin position="1"/>
        <end position="16"/>
    </location>
</feature>
<evidence type="ECO:0000256" key="4">
    <source>
        <dbReference type="ARBA" id="ARBA00023163"/>
    </source>
</evidence>
<gene>
    <name evidence="8" type="ORF">BOKJ2_LOCUS8486</name>
</gene>
<evidence type="ECO:0000256" key="5">
    <source>
        <dbReference type="ARBA" id="ARBA00023242"/>
    </source>
</evidence>
<dbReference type="InterPro" id="IPR008917">
    <property type="entry name" value="TF_DNA-bd_sf"/>
</dbReference>
<feature type="compositionally biased region" description="Polar residues" evidence="6">
    <location>
        <begin position="568"/>
        <end position="586"/>
    </location>
</feature>
<keyword evidence="2" id="KW-0238">DNA-binding</keyword>
<dbReference type="EMBL" id="CAJFDH010000004">
    <property type="protein sequence ID" value="CAD5219522.1"/>
    <property type="molecule type" value="Genomic_DNA"/>
</dbReference>
<dbReference type="GO" id="GO:0005634">
    <property type="term" value="C:nucleus"/>
    <property type="evidence" value="ECO:0007669"/>
    <property type="project" value="TreeGrafter"/>
</dbReference>
<evidence type="ECO:0000256" key="1">
    <source>
        <dbReference type="ARBA" id="ARBA00023015"/>
    </source>
</evidence>
<feature type="compositionally biased region" description="Basic and acidic residues" evidence="6">
    <location>
        <begin position="416"/>
        <end position="426"/>
    </location>
</feature>
<dbReference type="GO" id="GO:0000981">
    <property type="term" value="F:DNA-binding transcription factor activity, RNA polymerase II-specific"/>
    <property type="evidence" value="ECO:0007669"/>
    <property type="project" value="TreeGrafter"/>
</dbReference>
<dbReference type="InterPro" id="IPR004827">
    <property type="entry name" value="bZIP"/>
</dbReference>
<evidence type="ECO:0000313" key="8">
    <source>
        <dbReference type="EMBL" id="CAD5219522.1"/>
    </source>
</evidence>
<name>A0A811KTR6_9BILA</name>
<dbReference type="AlphaFoldDB" id="A0A811KTR6"/>
<sequence>MEETNPESRTKKDRVQVRPGHNGANPQLRRRTERREKHSESGAFLLFLVITHSLTPPTGFTDMSTNKGTVRKLFDPMVGEFYADLDISHLKEFLEPKLRYRNDAALAEFAFKNAPQPTAVNMLMVSNQRMTAMRRQAEDPSLLDYDAIDASWRRDIELEKGLPPLDTGYNGCLGQGCSSSTTSDTASDQYQRDLQILTEKSMFGTLSTEEAYQYEDLAKAQFADFYQQLPGFKKGNQREWLSPNDMKRVLGDLQDNSECFNNLKDTAHSSSYSDLTLCQGENMIVNDVHFGVDHLEEQISDTETEVEGLPEEFKDFDKSTSLNLSMEDSSQILNDEQVRADLGDAYWLHEFEGMEMLGEFQNHFADDDDESSRRSASPVPDVGRVEEVENCCEPERDTTPSSGIGSMRSSGSSPSHTDEHGVSDVENRQYYHSRIYNKLAPKLRESYCSMSSESSYDLETIRVGSRARHDSMFGSSSTVRPFAPQNGDQQRKRGRQSKDEQLAMENGLPASAEEFAGMTHMEIQRFMRDPNLTVQQKALIKKIRRRGRNKVAARKCRERRTGEGADEPSTSKQMLNDPSSMSLFDF</sequence>
<evidence type="ECO:0000256" key="3">
    <source>
        <dbReference type="ARBA" id="ARBA00023159"/>
    </source>
</evidence>
<dbReference type="Gene3D" id="1.10.880.10">
    <property type="entry name" value="Transcription factor, Skn-1-like, DNA-binding domain"/>
    <property type="match status" value="1"/>
</dbReference>
<comment type="caution">
    <text evidence="8">The sequence shown here is derived from an EMBL/GenBank/DDBJ whole genome shotgun (WGS) entry which is preliminary data.</text>
</comment>
<keyword evidence="1" id="KW-0805">Transcription regulation</keyword>
<keyword evidence="4" id="KW-0804">Transcription</keyword>
<dbReference type="SUPFAM" id="SSF47454">
    <property type="entry name" value="A DNA-binding domain in eukaryotic transcription factors"/>
    <property type="match status" value="1"/>
</dbReference>
<feature type="region of interest" description="Disordered" evidence="6">
    <location>
        <begin position="543"/>
        <end position="586"/>
    </location>
</feature>
<keyword evidence="3" id="KW-0010">Activator</keyword>
<feature type="region of interest" description="Disordered" evidence="6">
    <location>
        <begin position="365"/>
        <end position="426"/>
    </location>
</feature>
<feature type="compositionally biased region" description="Low complexity" evidence="6">
    <location>
        <begin position="401"/>
        <end position="415"/>
    </location>
</feature>
<dbReference type="EMBL" id="CAJFCW020000004">
    <property type="protein sequence ID" value="CAG9112612.1"/>
    <property type="molecule type" value="Genomic_DNA"/>
</dbReference>
<feature type="domain" description="BZIP" evidence="7">
    <location>
        <begin position="544"/>
        <end position="559"/>
    </location>
</feature>
<evidence type="ECO:0000256" key="6">
    <source>
        <dbReference type="SAM" id="MobiDB-lite"/>
    </source>
</evidence>
<feature type="region of interest" description="Disordered" evidence="6">
    <location>
        <begin position="469"/>
        <end position="501"/>
    </location>
</feature>
<dbReference type="GO" id="GO:0000978">
    <property type="term" value="F:RNA polymerase II cis-regulatory region sequence-specific DNA binding"/>
    <property type="evidence" value="ECO:0007669"/>
    <property type="project" value="InterPro"/>
</dbReference>
<feature type="compositionally biased region" description="Basic and acidic residues" evidence="6">
    <location>
        <begin position="383"/>
        <end position="398"/>
    </location>
</feature>
<evidence type="ECO:0000313" key="9">
    <source>
        <dbReference type="Proteomes" id="UP000614601"/>
    </source>
</evidence>
<keyword evidence="9" id="KW-1185">Reference proteome</keyword>
<reference evidence="8" key="1">
    <citation type="submission" date="2020-09" db="EMBL/GenBank/DDBJ databases">
        <authorList>
            <person name="Kikuchi T."/>
        </authorList>
    </citation>
    <scope>NUCLEOTIDE SEQUENCE</scope>
    <source>
        <strain evidence="8">SH1</strain>
    </source>
</reference>
<evidence type="ECO:0000259" key="7">
    <source>
        <dbReference type="PROSITE" id="PS00036"/>
    </source>
</evidence>
<dbReference type="OrthoDB" id="7458135at2759"/>
<accession>A0A811KTR6</accession>
<dbReference type="Pfam" id="PF03131">
    <property type="entry name" value="bZIP_Maf"/>
    <property type="match status" value="1"/>
</dbReference>
<dbReference type="Proteomes" id="UP000614601">
    <property type="component" value="Unassembled WGS sequence"/>
</dbReference>
<dbReference type="PROSITE" id="PS00036">
    <property type="entry name" value="BZIP_BASIC"/>
    <property type="match status" value="1"/>
</dbReference>
<proteinExistence type="predicted"/>
<organism evidence="8 9">
    <name type="scientific">Bursaphelenchus okinawaensis</name>
    <dbReference type="NCBI Taxonomy" id="465554"/>
    <lineage>
        <taxon>Eukaryota</taxon>
        <taxon>Metazoa</taxon>
        <taxon>Ecdysozoa</taxon>
        <taxon>Nematoda</taxon>
        <taxon>Chromadorea</taxon>
        <taxon>Rhabditida</taxon>
        <taxon>Tylenchina</taxon>
        <taxon>Tylenchomorpha</taxon>
        <taxon>Aphelenchoidea</taxon>
        <taxon>Aphelenchoididae</taxon>
        <taxon>Bursaphelenchus</taxon>
    </lineage>
</organism>
<keyword evidence="5" id="KW-0539">Nucleus</keyword>
<dbReference type="Proteomes" id="UP000783686">
    <property type="component" value="Unassembled WGS sequence"/>
</dbReference>
<dbReference type="PANTHER" id="PTHR24411">
    <property type="entry name" value="NUCLEAR FACTOR ERYTHROID 2-RELATED FACTOR"/>
    <property type="match status" value="1"/>
</dbReference>
<feature type="region of interest" description="Disordered" evidence="6">
    <location>
        <begin position="1"/>
        <end position="36"/>
    </location>
</feature>
<feature type="compositionally biased region" description="Basic residues" evidence="6">
    <location>
        <begin position="543"/>
        <end position="558"/>
    </location>
</feature>
<evidence type="ECO:0000256" key="2">
    <source>
        <dbReference type="ARBA" id="ARBA00023125"/>
    </source>
</evidence>
<protein>
    <recommendedName>
        <fullName evidence="7">BZIP domain-containing protein</fullName>
    </recommendedName>
</protein>
<dbReference type="InterPro" id="IPR047167">
    <property type="entry name" value="NFE2-like"/>
</dbReference>
<dbReference type="PANTHER" id="PTHR24411:SF55">
    <property type="entry name" value="SEGMENTATION PROTEIN CAP'N'COLLAR"/>
    <property type="match status" value="1"/>
</dbReference>